<dbReference type="InterPro" id="IPR000383">
    <property type="entry name" value="Xaa-Pro-like_dom"/>
</dbReference>
<dbReference type="InterPro" id="IPR013736">
    <property type="entry name" value="Xaa-Pro_dipept_C"/>
</dbReference>
<comment type="similarity">
    <text evidence="1">Belongs to the AB hydrolase superfamily.</text>
</comment>
<dbReference type="Proteomes" id="UP000542742">
    <property type="component" value="Unassembled WGS sequence"/>
</dbReference>
<dbReference type="GO" id="GO:0052689">
    <property type="term" value="F:carboxylic ester hydrolase activity"/>
    <property type="evidence" value="ECO:0007669"/>
    <property type="project" value="UniProtKB-ARBA"/>
</dbReference>
<reference evidence="5 6" key="1">
    <citation type="submission" date="2020-08" db="EMBL/GenBank/DDBJ databases">
        <title>Sequencing the genomes of 1000 actinobacteria strains.</title>
        <authorList>
            <person name="Klenk H.-P."/>
        </authorList>
    </citation>
    <scope>NUCLEOTIDE SEQUENCE [LARGE SCALE GENOMIC DNA]</scope>
    <source>
        <strain evidence="5 6">DSM 45518</strain>
    </source>
</reference>
<dbReference type="InterPro" id="IPR029058">
    <property type="entry name" value="AB_hydrolase_fold"/>
</dbReference>
<dbReference type="EMBL" id="JACHMF010000001">
    <property type="protein sequence ID" value="MBB4697640.1"/>
    <property type="molecule type" value="Genomic_DNA"/>
</dbReference>
<dbReference type="Gene3D" id="2.60.120.260">
    <property type="entry name" value="Galactose-binding domain-like"/>
    <property type="match status" value="1"/>
</dbReference>
<evidence type="ECO:0000256" key="3">
    <source>
        <dbReference type="SAM" id="SignalP"/>
    </source>
</evidence>
<dbReference type="Pfam" id="PF08530">
    <property type="entry name" value="PepX_C"/>
    <property type="match status" value="1"/>
</dbReference>
<dbReference type="RefSeq" id="WP_221477420.1">
    <property type="nucleotide sequence ID" value="NZ_JACHMF010000001.1"/>
</dbReference>
<dbReference type="InterPro" id="IPR008979">
    <property type="entry name" value="Galactose-bd-like_sf"/>
</dbReference>
<keyword evidence="6" id="KW-1185">Reference proteome</keyword>
<evidence type="ECO:0000256" key="2">
    <source>
        <dbReference type="ARBA" id="ARBA00022801"/>
    </source>
</evidence>
<evidence type="ECO:0000313" key="5">
    <source>
        <dbReference type="EMBL" id="MBB4697640.1"/>
    </source>
</evidence>
<dbReference type="GO" id="GO:0008239">
    <property type="term" value="F:dipeptidyl-peptidase activity"/>
    <property type="evidence" value="ECO:0007669"/>
    <property type="project" value="InterPro"/>
</dbReference>
<keyword evidence="2" id="KW-0378">Hydrolase</keyword>
<dbReference type="SUPFAM" id="SSF53474">
    <property type="entry name" value="alpha/beta-Hydrolases"/>
    <property type="match status" value="1"/>
</dbReference>
<accession>A0A7W7D1L4</accession>
<dbReference type="AlphaFoldDB" id="A0A7W7D1L4"/>
<dbReference type="InterPro" id="IPR050261">
    <property type="entry name" value="FrsA_esterase"/>
</dbReference>
<sequence>MEPHRKILLSVALSAGLALSGALPAPAAAAPIPAAAPSAALAAAAPLRAAAPSAALAAAAAPPAALATAPTAPPAAVAAAAAPPAALTTAPVTAPAALTTAPVTAPAALATAPVTAPAALAAAPPAASAALAAAAPAVATTGYKFVDIPGAGVTLKANVIAPAAAGRHPAVILPASWGLNDLEYLAQAKKLAEGGYVVVSYTPRGWWASGGEIDTAGPKDMADLSKVIDWTLGNTTADPARVGAAGISYGAGISLLGAAFDKRIRVVAMMSGWTDLVYSLYSDSTRHRQSAGLLELAAALLGNAGPDLSGKLADFKADRDVPEVMAWARVRSPATYLDRINANAPAVLIANAWGDSFFPPNQLVDFHRQLTGPKRLELRPGDHAIAELGGVFGFENDVWANVRAWFDQHLAGGTPDARPPVLVRPDNAATETYADWSSLSTSTTRYGLGRIRTLDGTGLLGGAPTTGWSKTLPTDQDTIANGGVVLLTNGVSAFTNQRPSIWLPTVDRGRAGVWAAARPGSVLKIRGIPRLHLSVAQSQGSAVAYLYDLDNLGTARLITHAPVTWSGTTEVDLALSAAAYDVPAGHSLTLVVDTVDPLYYDANDPGRRITVTGGSYLDVPTR</sequence>
<dbReference type="Gene3D" id="3.40.50.1820">
    <property type="entry name" value="alpha/beta hydrolase"/>
    <property type="match status" value="1"/>
</dbReference>
<evidence type="ECO:0000313" key="6">
    <source>
        <dbReference type="Proteomes" id="UP000542742"/>
    </source>
</evidence>
<proteinExistence type="inferred from homology"/>
<protein>
    <submittedName>
        <fullName evidence="5">Putative acyl esterase</fullName>
    </submittedName>
</protein>
<dbReference type="PANTHER" id="PTHR22946">
    <property type="entry name" value="DIENELACTONE HYDROLASE DOMAIN-CONTAINING PROTEIN-RELATED"/>
    <property type="match status" value="1"/>
</dbReference>
<evidence type="ECO:0000259" key="4">
    <source>
        <dbReference type="SMART" id="SM00939"/>
    </source>
</evidence>
<dbReference type="Pfam" id="PF02129">
    <property type="entry name" value="Peptidase_S15"/>
    <property type="match status" value="1"/>
</dbReference>
<feature type="domain" description="Xaa-Pro dipeptidyl-peptidase C-terminal" evidence="4">
    <location>
        <begin position="403"/>
        <end position="621"/>
    </location>
</feature>
<dbReference type="SUPFAM" id="SSF49785">
    <property type="entry name" value="Galactose-binding domain-like"/>
    <property type="match status" value="1"/>
</dbReference>
<feature type="signal peptide" evidence="3">
    <location>
        <begin position="1"/>
        <end position="29"/>
    </location>
</feature>
<dbReference type="SMART" id="SM00939">
    <property type="entry name" value="PepX_C"/>
    <property type="match status" value="1"/>
</dbReference>
<comment type="caution">
    <text evidence="5">The sequence shown here is derived from an EMBL/GenBank/DDBJ whole genome shotgun (WGS) entry which is preliminary data.</text>
</comment>
<gene>
    <name evidence="5" type="ORF">BKA14_007788</name>
</gene>
<feature type="chain" id="PRO_5039326522" evidence="3">
    <location>
        <begin position="30"/>
        <end position="622"/>
    </location>
</feature>
<name>A0A7W7D1L4_9ACTN</name>
<dbReference type="PANTHER" id="PTHR22946:SF9">
    <property type="entry name" value="POLYKETIDE TRANSFERASE AF380"/>
    <property type="match status" value="1"/>
</dbReference>
<organism evidence="5 6">
    <name type="scientific">Paractinoplanes abujensis</name>
    <dbReference type="NCBI Taxonomy" id="882441"/>
    <lineage>
        <taxon>Bacteria</taxon>
        <taxon>Bacillati</taxon>
        <taxon>Actinomycetota</taxon>
        <taxon>Actinomycetes</taxon>
        <taxon>Micromonosporales</taxon>
        <taxon>Micromonosporaceae</taxon>
        <taxon>Paractinoplanes</taxon>
    </lineage>
</organism>
<evidence type="ECO:0000256" key="1">
    <source>
        <dbReference type="ARBA" id="ARBA00008645"/>
    </source>
</evidence>
<keyword evidence="3" id="KW-0732">Signal</keyword>